<proteinExistence type="predicted"/>
<accession>A0A151I154</accession>
<gene>
    <name evidence="1" type="ORF">ALC53_09623</name>
</gene>
<sequence length="151" mass="16694">MADQTNDSSSRVPASIYEFSNPIHGATDACAFSTPMRTWKAESRDAEALFVFEKIINNNSGKAISSKCRLIFVKGERGLKSIRHKTARANTRLERGEYSEGGKATWIPEGGINPPSLSLMLTHLDNGDEAIIFSAPKARYVSMRIRLSDLM</sequence>
<dbReference type="Proteomes" id="UP000078540">
    <property type="component" value="Unassembled WGS sequence"/>
</dbReference>
<organism evidence="1 2">
    <name type="scientific">Atta colombica</name>
    <dbReference type="NCBI Taxonomy" id="520822"/>
    <lineage>
        <taxon>Eukaryota</taxon>
        <taxon>Metazoa</taxon>
        <taxon>Ecdysozoa</taxon>
        <taxon>Arthropoda</taxon>
        <taxon>Hexapoda</taxon>
        <taxon>Insecta</taxon>
        <taxon>Pterygota</taxon>
        <taxon>Neoptera</taxon>
        <taxon>Endopterygota</taxon>
        <taxon>Hymenoptera</taxon>
        <taxon>Apocrita</taxon>
        <taxon>Aculeata</taxon>
        <taxon>Formicoidea</taxon>
        <taxon>Formicidae</taxon>
        <taxon>Myrmicinae</taxon>
        <taxon>Atta</taxon>
    </lineage>
</organism>
<evidence type="ECO:0000313" key="1">
    <source>
        <dbReference type="EMBL" id="KYM79918.1"/>
    </source>
</evidence>
<evidence type="ECO:0000313" key="2">
    <source>
        <dbReference type="Proteomes" id="UP000078540"/>
    </source>
</evidence>
<dbReference type="AlphaFoldDB" id="A0A151I154"/>
<name>A0A151I154_9HYME</name>
<reference evidence="1 2" key="1">
    <citation type="submission" date="2015-09" db="EMBL/GenBank/DDBJ databases">
        <title>Atta colombica WGS genome.</title>
        <authorList>
            <person name="Nygaard S."/>
            <person name="Hu H."/>
            <person name="Boomsma J."/>
            <person name="Zhang G."/>
        </authorList>
    </citation>
    <scope>NUCLEOTIDE SEQUENCE [LARGE SCALE GENOMIC DNA]</scope>
    <source>
        <strain evidence="1">Treedump-2</strain>
        <tissue evidence="1">Whole body</tissue>
    </source>
</reference>
<protein>
    <submittedName>
        <fullName evidence="1">Uncharacterized protein</fullName>
    </submittedName>
</protein>
<keyword evidence="2" id="KW-1185">Reference proteome</keyword>
<dbReference type="EMBL" id="KQ976580">
    <property type="protein sequence ID" value="KYM79918.1"/>
    <property type="molecule type" value="Genomic_DNA"/>
</dbReference>